<sequence>MGKKHRSERFIQSSRKGFSKNERREKAIKCFKIRKNNYKAKEIISTSRMSIALPVLMNAKGALTCSASKKGCLMSNQKKEVEKKVVEMMSATIFHPYHYSKLSFPSLSNWRHFLISTCQSERIIHCFRACLSIEMFASRLSK</sequence>
<gene>
    <name evidence="2" type="ORF">WUBG_03491</name>
</gene>
<evidence type="ECO:0000313" key="3">
    <source>
        <dbReference type="Proteomes" id="UP000004810"/>
    </source>
</evidence>
<name>J9F7W5_WUCBA</name>
<accession>J9F7W5</accession>
<comment type="caution">
    <text evidence="2">The sequence shown here is derived from an EMBL/GenBank/DDBJ whole genome shotgun (WGS) entry which is preliminary data.</text>
</comment>
<proteinExistence type="predicted"/>
<evidence type="ECO:0000256" key="1">
    <source>
        <dbReference type="SAM" id="MobiDB-lite"/>
    </source>
</evidence>
<protein>
    <submittedName>
        <fullName evidence="2">Uncharacterized protein</fullName>
    </submittedName>
</protein>
<dbReference type="EMBL" id="ADBV01001076">
    <property type="protein sequence ID" value="EJW85597.1"/>
    <property type="molecule type" value="Genomic_DNA"/>
</dbReference>
<dbReference type="AlphaFoldDB" id="J9F7W5"/>
<evidence type="ECO:0000313" key="2">
    <source>
        <dbReference type="EMBL" id="EJW85597.1"/>
    </source>
</evidence>
<reference evidence="3" key="1">
    <citation type="submission" date="2012-08" db="EMBL/GenBank/DDBJ databases">
        <title>The Genome Sequence of Wuchereria bancrofti.</title>
        <authorList>
            <person name="Nutman T.B."/>
            <person name="Fink D.L."/>
            <person name="Russ C."/>
            <person name="Young S."/>
            <person name="Zeng Q."/>
            <person name="Koehrsen M."/>
            <person name="Alvarado L."/>
            <person name="Berlin A."/>
            <person name="Chapman S.B."/>
            <person name="Chen Z."/>
            <person name="Freedman E."/>
            <person name="Gellesch M."/>
            <person name="Goldberg J."/>
            <person name="Griggs A."/>
            <person name="Gujja S."/>
            <person name="Heilman E.R."/>
            <person name="Heiman D."/>
            <person name="Hepburn T."/>
            <person name="Howarth C."/>
            <person name="Jen D."/>
            <person name="Larson L."/>
            <person name="Lewis B."/>
            <person name="Mehta T."/>
            <person name="Park D."/>
            <person name="Pearson M."/>
            <person name="Roberts A."/>
            <person name="Saif S."/>
            <person name="Shea T."/>
            <person name="Shenoy N."/>
            <person name="Sisk P."/>
            <person name="Stolte C."/>
            <person name="Sykes S."/>
            <person name="Walk T."/>
            <person name="White J."/>
            <person name="Yandava C."/>
            <person name="Haas B."/>
            <person name="Henn M.R."/>
            <person name="Nusbaum C."/>
            <person name="Birren B."/>
        </authorList>
    </citation>
    <scope>NUCLEOTIDE SEQUENCE [LARGE SCALE GENOMIC DNA]</scope>
    <source>
        <strain evidence="3">NA</strain>
    </source>
</reference>
<organism evidence="2 3">
    <name type="scientific">Wuchereria bancrofti</name>
    <dbReference type="NCBI Taxonomy" id="6293"/>
    <lineage>
        <taxon>Eukaryota</taxon>
        <taxon>Metazoa</taxon>
        <taxon>Ecdysozoa</taxon>
        <taxon>Nematoda</taxon>
        <taxon>Chromadorea</taxon>
        <taxon>Rhabditida</taxon>
        <taxon>Spirurina</taxon>
        <taxon>Spiruromorpha</taxon>
        <taxon>Filarioidea</taxon>
        <taxon>Onchocercidae</taxon>
        <taxon>Wuchereria</taxon>
    </lineage>
</organism>
<dbReference type="Proteomes" id="UP000004810">
    <property type="component" value="Unassembled WGS sequence"/>
</dbReference>
<feature type="region of interest" description="Disordered" evidence="1">
    <location>
        <begin position="1"/>
        <end position="22"/>
    </location>
</feature>